<proteinExistence type="predicted"/>
<comment type="caution">
    <text evidence="1">The sequence shown here is derived from an EMBL/GenBank/DDBJ whole genome shotgun (WGS) entry which is preliminary data.</text>
</comment>
<accession>A0A2G8RW50</accession>
<keyword evidence="2" id="KW-1185">Reference proteome</keyword>
<dbReference type="EMBL" id="AYKW01000045">
    <property type="protein sequence ID" value="PIL25746.1"/>
    <property type="molecule type" value="Genomic_DNA"/>
</dbReference>
<evidence type="ECO:0000313" key="1">
    <source>
        <dbReference type="EMBL" id="PIL25746.1"/>
    </source>
</evidence>
<organism evidence="1 2">
    <name type="scientific">Ganoderma sinense ZZ0214-1</name>
    <dbReference type="NCBI Taxonomy" id="1077348"/>
    <lineage>
        <taxon>Eukaryota</taxon>
        <taxon>Fungi</taxon>
        <taxon>Dikarya</taxon>
        <taxon>Basidiomycota</taxon>
        <taxon>Agaricomycotina</taxon>
        <taxon>Agaricomycetes</taxon>
        <taxon>Polyporales</taxon>
        <taxon>Polyporaceae</taxon>
        <taxon>Ganoderma</taxon>
    </lineage>
</organism>
<sequence>MYGENNDTREPGRATPCHWSPLLVVHALTEYYITCISTINILTCRVHLRRGSKVVGFPKTSGSDVNRKWKMNSGHGEDVLHEIPKYLFQARLVPPRLRWTKDGIHIQVVQGMQRRRYDIGAYVGIYLHPWDAKGTKARAVASEGHKAIEITVLHRTVLNTRASVMIKAECLEVRPRLRHLTEVGRGIGYNWARELERQVAQSRQGEERFDELCERGAWVRSGTVIAVVKQLGFPMKARERRESSSDQ</sequence>
<name>A0A2G8RW50_9APHY</name>
<protein>
    <submittedName>
        <fullName evidence="1">Uncharacterized protein</fullName>
    </submittedName>
</protein>
<reference evidence="1 2" key="1">
    <citation type="journal article" date="2015" name="Sci. Rep.">
        <title>Chromosome-level genome map provides insights into diverse defense mechanisms in the medicinal fungus Ganoderma sinense.</title>
        <authorList>
            <person name="Zhu Y."/>
            <person name="Xu J."/>
            <person name="Sun C."/>
            <person name="Zhou S."/>
            <person name="Xu H."/>
            <person name="Nelson D.R."/>
            <person name="Qian J."/>
            <person name="Song J."/>
            <person name="Luo H."/>
            <person name="Xiang L."/>
            <person name="Li Y."/>
            <person name="Xu Z."/>
            <person name="Ji A."/>
            <person name="Wang L."/>
            <person name="Lu S."/>
            <person name="Hayward A."/>
            <person name="Sun W."/>
            <person name="Li X."/>
            <person name="Schwartz D.C."/>
            <person name="Wang Y."/>
            <person name="Chen S."/>
        </authorList>
    </citation>
    <scope>NUCLEOTIDE SEQUENCE [LARGE SCALE GENOMIC DNA]</scope>
    <source>
        <strain evidence="1 2">ZZ0214-1</strain>
    </source>
</reference>
<dbReference type="Proteomes" id="UP000230002">
    <property type="component" value="Unassembled WGS sequence"/>
</dbReference>
<evidence type="ECO:0000313" key="2">
    <source>
        <dbReference type="Proteomes" id="UP000230002"/>
    </source>
</evidence>
<gene>
    <name evidence="1" type="ORF">GSI_11496</name>
</gene>
<dbReference type="AlphaFoldDB" id="A0A2G8RW50"/>